<dbReference type="InterPro" id="IPR032675">
    <property type="entry name" value="LRR_dom_sf"/>
</dbReference>
<dbReference type="Pfam" id="PF12937">
    <property type="entry name" value="F-box-like"/>
    <property type="match status" value="1"/>
</dbReference>
<protein>
    <submittedName>
        <fullName evidence="3">F-box protein SKIP14</fullName>
    </submittedName>
</protein>
<dbReference type="InterPro" id="IPR036047">
    <property type="entry name" value="F-box-like_dom_sf"/>
</dbReference>
<evidence type="ECO:0000313" key="3">
    <source>
        <dbReference type="EMBL" id="KAL0446743.1"/>
    </source>
</evidence>
<comment type="caution">
    <text evidence="3">The sequence shown here is derived from an EMBL/GenBank/DDBJ whole genome shotgun (WGS) entry which is preliminary data.</text>
</comment>
<reference evidence="3" key="1">
    <citation type="submission" date="2020-06" db="EMBL/GenBank/DDBJ databases">
        <authorList>
            <person name="Li T."/>
            <person name="Hu X."/>
            <person name="Zhang T."/>
            <person name="Song X."/>
            <person name="Zhang H."/>
            <person name="Dai N."/>
            <person name="Sheng W."/>
            <person name="Hou X."/>
            <person name="Wei L."/>
        </authorList>
    </citation>
    <scope>NUCLEOTIDE SEQUENCE</scope>
    <source>
        <strain evidence="3">KEN1</strain>
        <tissue evidence="3">Leaf</tissue>
    </source>
</reference>
<dbReference type="InterPro" id="IPR001810">
    <property type="entry name" value="F-box_dom"/>
</dbReference>
<proteinExistence type="predicted"/>
<feature type="transmembrane region" description="Helical" evidence="1">
    <location>
        <begin position="13"/>
        <end position="33"/>
    </location>
</feature>
<gene>
    <name evidence="3" type="ORF">Slati_1802200</name>
</gene>
<sequence>MVDEKEESAPNEALFFVLAYLPLFELLAMTRVCKSLREAINNDILPWLKLVVDRPINCRVSDDILVEVASKAEGRLQVLVLINCVKITDDGLLRVIAQNPHISKAASLSPGGVIKALKLLTKNSHRIKSLKISGIYGVQKEDLETIHNLIDHNQTQHKRNNIFCHEYKKFSTLKHIDTNCPVDLDVCPKCNEVRMVFDCPKVDCKKRQGRRCRGCEYCVTRCVECGICITESQELDEVSCSDTLCSDCWMKLPKCNFCNKPYCSQHADQQHRVSGSTGFFILNNLRATSYKTNLALTLAERNKIGRAGLV</sequence>
<organism evidence="3">
    <name type="scientific">Sesamum latifolium</name>
    <dbReference type="NCBI Taxonomy" id="2727402"/>
    <lineage>
        <taxon>Eukaryota</taxon>
        <taxon>Viridiplantae</taxon>
        <taxon>Streptophyta</taxon>
        <taxon>Embryophyta</taxon>
        <taxon>Tracheophyta</taxon>
        <taxon>Spermatophyta</taxon>
        <taxon>Magnoliopsida</taxon>
        <taxon>eudicotyledons</taxon>
        <taxon>Gunneridae</taxon>
        <taxon>Pentapetalae</taxon>
        <taxon>asterids</taxon>
        <taxon>lamiids</taxon>
        <taxon>Lamiales</taxon>
        <taxon>Pedaliaceae</taxon>
        <taxon>Sesamum</taxon>
    </lineage>
</organism>
<feature type="domain" description="F-box" evidence="2">
    <location>
        <begin position="3"/>
        <end position="50"/>
    </location>
</feature>
<dbReference type="AlphaFoldDB" id="A0AAW2WYX1"/>
<keyword evidence="1" id="KW-1133">Transmembrane helix</keyword>
<dbReference type="PROSITE" id="PS50181">
    <property type="entry name" value="FBOX"/>
    <property type="match status" value="1"/>
</dbReference>
<dbReference type="Gene3D" id="3.80.10.10">
    <property type="entry name" value="Ribonuclease Inhibitor"/>
    <property type="match status" value="1"/>
</dbReference>
<keyword evidence="1" id="KW-0812">Transmembrane</keyword>
<dbReference type="SUPFAM" id="SSF81383">
    <property type="entry name" value="F-box domain"/>
    <property type="match status" value="1"/>
</dbReference>
<evidence type="ECO:0000259" key="2">
    <source>
        <dbReference type="PROSITE" id="PS50181"/>
    </source>
</evidence>
<evidence type="ECO:0000256" key="1">
    <source>
        <dbReference type="SAM" id="Phobius"/>
    </source>
</evidence>
<accession>A0AAW2WYX1</accession>
<name>A0AAW2WYX1_9LAMI</name>
<reference evidence="3" key="2">
    <citation type="journal article" date="2024" name="Plant">
        <title>Genomic evolution and insights into agronomic trait innovations of Sesamum species.</title>
        <authorList>
            <person name="Miao H."/>
            <person name="Wang L."/>
            <person name="Qu L."/>
            <person name="Liu H."/>
            <person name="Sun Y."/>
            <person name="Le M."/>
            <person name="Wang Q."/>
            <person name="Wei S."/>
            <person name="Zheng Y."/>
            <person name="Lin W."/>
            <person name="Duan Y."/>
            <person name="Cao H."/>
            <person name="Xiong S."/>
            <person name="Wang X."/>
            <person name="Wei L."/>
            <person name="Li C."/>
            <person name="Ma Q."/>
            <person name="Ju M."/>
            <person name="Zhao R."/>
            <person name="Li G."/>
            <person name="Mu C."/>
            <person name="Tian Q."/>
            <person name="Mei H."/>
            <person name="Zhang T."/>
            <person name="Gao T."/>
            <person name="Zhang H."/>
        </authorList>
    </citation>
    <scope>NUCLEOTIDE SEQUENCE</scope>
    <source>
        <strain evidence="3">KEN1</strain>
    </source>
</reference>
<keyword evidence="1" id="KW-0472">Membrane</keyword>
<dbReference type="EMBL" id="JACGWN010000006">
    <property type="protein sequence ID" value="KAL0446743.1"/>
    <property type="molecule type" value="Genomic_DNA"/>
</dbReference>